<dbReference type="EMBL" id="JAHYIQ010000034">
    <property type="protein sequence ID" value="KAK1119827.1"/>
    <property type="molecule type" value="Genomic_DNA"/>
</dbReference>
<evidence type="ECO:0000313" key="1">
    <source>
        <dbReference type="EMBL" id="KAK1119827.1"/>
    </source>
</evidence>
<evidence type="ECO:0000313" key="2">
    <source>
        <dbReference type="Proteomes" id="UP001177670"/>
    </source>
</evidence>
<accession>A0AA40FJ44</accession>
<reference evidence="1" key="1">
    <citation type="submission" date="2021-10" db="EMBL/GenBank/DDBJ databases">
        <title>Melipona bicolor Genome sequencing and assembly.</title>
        <authorList>
            <person name="Araujo N.S."/>
            <person name="Arias M.C."/>
        </authorList>
    </citation>
    <scope>NUCLEOTIDE SEQUENCE</scope>
    <source>
        <strain evidence="1">USP_2M_L1-L4_2017</strain>
        <tissue evidence="1">Whole body</tissue>
    </source>
</reference>
<proteinExistence type="predicted"/>
<organism evidence="1 2">
    <name type="scientific">Melipona bicolor</name>
    <dbReference type="NCBI Taxonomy" id="60889"/>
    <lineage>
        <taxon>Eukaryota</taxon>
        <taxon>Metazoa</taxon>
        <taxon>Ecdysozoa</taxon>
        <taxon>Arthropoda</taxon>
        <taxon>Hexapoda</taxon>
        <taxon>Insecta</taxon>
        <taxon>Pterygota</taxon>
        <taxon>Neoptera</taxon>
        <taxon>Endopterygota</taxon>
        <taxon>Hymenoptera</taxon>
        <taxon>Apocrita</taxon>
        <taxon>Aculeata</taxon>
        <taxon>Apoidea</taxon>
        <taxon>Anthophila</taxon>
        <taxon>Apidae</taxon>
        <taxon>Melipona</taxon>
    </lineage>
</organism>
<name>A0AA40FJ44_9HYME</name>
<dbReference type="AlphaFoldDB" id="A0AA40FJ44"/>
<gene>
    <name evidence="1" type="ORF">K0M31_012905</name>
</gene>
<comment type="caution">
    <text evidence="1">The sequence shown here is derived from an EMBL/GenBank/DDBJ whole genome shotgun (WGS) entry which is preliminary data.</text>
</comment>
<protein>
    <submittedName>
        <fullName evidence="1">Uncharacterized protein</fullName>
    </submittedName>
</protein>
<sequence>MCNNIEYGTKLRWSLASKELKIVETKLKQLKKLEPKPKDSIGLQIFGSVFNKASIEQSAKLRCSLRWSQTTTLNHKKT</sequence>
<dbReference type="Proteomes" id="UP001177670">
    <property type="component" value="Unassembled WGS sequence"/>
</dbReference>
<keyword evidence="2" id="KW-1185">Reference proteome</keyword>